<evidence type="ECO:0000256" key="1">
    <source>
        <dbReference type="SAM" id="Coils"/>
    </source>
</evidence>
<protein>
    <recommendedName>
        <fullName evidence="4">Myosin heavy chain</fullName>
    </recommendedName>
</protein>
<gene>
    <name evidence="2" type="ordered locus">CTO_0838</name>
</gene>
<proteinExistence type="predicted"/>
<dbReference type="Proteomes" id="UP000009287">
    <property type="component" value="Chromosome"/>
</dbReference>
<name>G4NPI7_CHLT4</name>
<sequence length="576" mass="66009">MFFLSRLTLTNSYHMDIPEQGSNTPEVEQAACCNQEAAENDRAKDELSSSEISAEAVQSCESMEAFEQVVAERSSIEEKILFALEQMGALLKGADQNSDLKLFWNVRKFCLPLFQQLEDPVQRANLWGRYTELTREGRHIKTLQDEEGAFLVGQIELAISCLESGVQGFFSKTEKEEISEEDRAALEIPSLSAHKDFYLSTHADLRWLGSFSSQIINLRKELMNISMRMRLKSQFFQKLSVLGNKVFPRRKELTEKVSELFAQDVEAFVERYFSRASRESLKKSVFFLRKEIKRLQQAAKYLSISSGVFSSTRLGLSQCWDQLKGLEKEIRQEQSRLAATSAENMKEVQGRLDQVEVLLQENEEVHKIRKEIEAISKHIRGISLVHDDVVLLKGRIQTLLGEVREREAVIEKEMKELQAKAERARAEAIQALENEVQSFCDQCNEGDLPEGAKERCQELKEAVQKMAYLPYAKKVALDNQINAAQRSVLARLEEQMLACPDAKEKVLNMRQVLEQRMLRRKELKAKFECDKKLLGGSGLDFDRALQYSAMVEEDRKALEELDAAIIELKRQIQQFV</sequence>
<dbReference type="KEGG" id="cra:CTO_0838"/>
<feature type="coiled-coil region" evidence="1">
    <location>
        <begin position="323"/>
        <end position="365"/>
    </location>
</feature>
<accession>G4NPI7</accession>
<evidence type="ECO:0000313" key="3">
    <source>
        <dbReference type="Proteomes" id="UP000009287"/>
    </source>
</evidence>
<feature type="coiled-coil region" evidence="1">
    <location>
        <begin position="400"/>
        <end position="434"/>
    </location>
</feature>
<dbReference type="EMBL" id="CP002401">
    <property type="protein sequence ID" value="AEP35660.1"/>
    <property type="molecule type" value="Genomic_DNA"/>
</dbReference>
<reference evidence="2 3" key="1">
    <citation type="journal article" date="2011" name="J. Exp. Med.">
        <title>A live-attenuated chlamydial vaccine protects against trachoma in nonhuman primates.</title>
        <authorList>
            <person name="Kari L."/>
            <person name="Whitmire W.M."/>
            <person name="Olivares-Zavaleta N."/>
            <person name="Goheen M.M."/>
            <person name="Taylor L.D."/>
            <person name="Carlson J.H."/>
            <person name="Sturdevant G.L."/>
            <person name="Lu C."/>
            <person name="Bakios L.E."/>
            <person name="Randall L.B."/>
            <person name="Parnell M.J."/>
            <person name="Zhong G."/>
            <person name="Caldwell H.D."/>
        </authorList>
    </citation>
    <scope>NUCLEOTIDE SEQUENCE [LARGE SCALE GENOMIC DNA]</scope>
    <source>
        <strain evidence="2 3">A2497</strain>
    </source>
</reference>
<dbReference type="PATRIC" id="fig|580047.4.peg.848"/>
<keyword evidence="1" id="KW-0175">Coiled coil</keyword>
<organism evidence="2 3">
    <name type="scientific">Chlamydia trachomatis serovar A (strain A2497)</name>
    <dbReference type="NCBI Taxonomy" id="580047"/>
    <lineage>
        <taxon>Bacteria</taxon>
        <taxon>Pseudomonadati</taxon>
        <taxon>Chlamydiota</taxon>
        <taxon>Chlamydiia</taxon>
        <taxon>Chlamydiales</taxon>
        <taxon>Chlamydiaceae</taxon>
        <taxon>Chlamydia/Chlamydophila group</taxon>
        <taxon>Chlamydia</taxon>
    </lineage>
</organism>
<evidence type="ECO:0000313" key="2">
    <source>
        <dbReference type="EMBL" id="AEP35660.1"/>
    </source>
</evidence>
<evidence type="ECO:0008006" key="4">
    <source>
        <dbReference type="Google" id="ProtNLM"/>
    </source>
</evidence>
<dbReference type="AlphaFoldDB" id="G4NPI7"/>